<comment type="similarity">
    <text evidence="1">Belongs to the Gfo/Idh/MocA family.</text>
</comment>
<proteinExistence type="inferred from homology"/>
<evidence type="ECO:0000313" key="5">
    <source>
        <dbReference type="EMBL" id="QBE97037.1"/>
    </source>
</evidence>
<feature type="domain" description="Gfo/Idh/MocA-like oxidoreductase N-terminal" evidence="3">
    <location>
        <begin position="5"/>
        <end position="118"/>
    </location>
</feature>
<dbReference type="PANTHER" id="PTHR42840">
    <property type="entry name" value="NAD(P)-BINDING ROSSMANN-FOLD SUPERFAMILY PROTEIN-RELATED"/>
    <property type="match status" value="1"/>
</dbReference>
<dbReference type="Gene3D" id="3.40.50.720">
    <property type="entry name" value="NAD(P)-binding Rossmann-like Domain"/>
    <property type="match status" value="1"/>
</dbReference>
<evidence type="ECO:0000313" key="6">
    <source>
        <dbReference type="Proteomes" id="UP000289794"/>
    </source>
</evidence>
<dbReference type="EC" id="1.1.1.179" evidence="5"/>
<dbReference type="EMBL" id="CP035945">
    <property type="protein sequence ID" value="QBE97037.1"/>
    <property type="molecule type" value="Genomic_DNA"/>
</dbReference>
<dbReference type="InterPro" id="IPR055170">
    <property type="entry name" value="GFO_IDH_MocA-like_dom"/>
</dbReference>
<dbReference type="Gene3D" id="3.30.360.10">
    <property type="entry name" value="Dihydrodipicolinate Reductase, domain 2"/>
    <property type="match status" value="1"/>
</dbReference>
<dbReference type="RefSeq" id="WP_130180967.1">
    <property type="nucleotide sequence ID" value="NZ_CP035945.1"/>
</dbReference>
<evidence type="ECO:0000259" key="4">
    <source>
        <dbReference type="Pfam" id="PF22725"/>
    </source>
</evidence>
<dbReference type="SUPFAM" id="SSF51735">
    <property type="entry name" value="NAD(P)-binding Rossmann-fold domains"/>
    <property type="match status" value="1"/>
</dbReference>
<organism evidence="5 6">
    <name type="scientific">Blautia producta</name>
    <dbReference type="NCBI Taxonomy" id="33035"/>
    <lineage>
        <taxon>Bacteria</taxon>
        <taxon>Bacillati</taxon>
        <taxon>Bacillota</taxon>
        <taxon>Clostridia</taxon>
        <taxon>Lachnospirales</taxon>
        <taxon>Lachnospiraceae</taxon>
        <taxon>Blautia</taxon>
    </lineage>
</organism>
<keyword evidence="2 5" id="KW-0560">Oxidoreductase</keyword>
<dbReference type="Pfam" id="PF22725">
    <property type="entry name" value="GFO_IDH_MocA_C3"/>
    <property type="match status" value="1"/>
</dbReference>
<reference evidence="5 6" key="1">
    <citation type="submission" date="2019-01" db="EMBL/GenBank/DDBJ databases">
        <title>PMF-metabolizing Aryl O-demethylase.</title>
        <authorList>
            <person name="Kim M."/>
        </authorList>
    </citation>
    <scope>NUCLEOTIDE SEQUENCE [LARGE SCALE GENOMIC DNA]</scope>
    <source>
        <strain evidence="5 6">PMF1</strain>
    </source>
</reference>
<dbReference type="AlphaFoldDB" id="A0A4P6M183"/>
<evidence type="ECO:0000256" key="1">
    <source>
        <dbReference type="ARBA" id="ARBA00010928"/>
    </source>
</evidence>
<dbReference type="Proteomes" id="UP000289794">
    <property type="component" value="Chromosome"/>
</dbReference>
<dbReference type="InterPro" id="IPR036291">
    <property type="entry name" value="NAD(P)-bd_dom_sf"/>
</dbReference>
<protein>
    <submittedName>
        <fullName evidence="5">D-xylose dehydrogenase</fullName>
        <ecNumber evidence="5">1.1.1.179</ecNumber>
    </submittedName>
</protein>
<evidence type="ECO:0000256" key="2">
    <source>
        <dbReference type="ARBA" id="ARBA00023002"/>
    </source>
</evidence>
<gene>
    <name evidence="5" type="primary">xdh_3</name>
    <name evidence="5" type="ORF">PMF13cell1_02586</name>
</gene>
<evidence type="ECO:0000259" key="3">
    <source>
        <dbReference type="Pfam" id="PF01408"/>
    </source>
</evidence>
<dbReference type="PANTHER" id="PTHR42840:SF3">
    <property type="entry name" value="BINDING ROSSMANN FOLD OXIDOREDUCTASE, PUTATIVE (AFU_ORTHOLOGUE AFUA_2G10240)-RELATED"/>
    <property type="match status" value="1"/>
</dbReference>
<dbReference type="KEGG" id="bpro:PMF13cell1_02586"/>
<dbReference type="GO" id="GO:0000166">
    <property type="term" value="F:nucleotide binding"/>
    <property type="evidence" value="ECO:0007669"/>
    <property type="project" value="InterPro"/>
</dbReference>
<feature type="domain" description="GFO/IDH/MocA-like oxidoreductase" evidence="4">
    <location>
        <begin position="131"/>
        <end position="265"/>
    </location>
</feature>
<name>A0A4P6M183_9FIRM</name>
<dbReference type="InterPro" id="IPR000683">
    <property type="entry name" value="Gfo/Idh/MocA-like_OxRdtase_N"/>
</dbReference>
<dbReference type="Pfam" id="PF01408">
    <property type="entry name" value="GFO_IDH_MocA"/>
    <property type="match status" value="1"/>
</dbReference>
<accession>A0A4P6M183</accession>
<dbReference type="SUPFAM" id="SSF55347">
    <property type="entry name" value="Glyceraldehyde-3-phosphate dehydrogenase-like, C-terminal domain"/>
    <property type="match status" value="1"/>
</dbReference>
<sequence>MERVRTAVVGCGVISEVYLQAFQEKFCVIELTACSDIDREKMEHTAKKYGIRPMQWQEILEDSSIELVVNLTNPSVHYTLTLQAIEAGKHVFSEKMLAVTFEEGLELCRQADLHQVRLGAAPDTFLGGGLQTAADAVRRGLAGEIISGIVSLTRDYSLLGEILPHLNRKGGSILYDMGCYYLTALCSILGPIERISAFGKIRNPVRHGNRVGGPLFEKEFTVEDCNVLTALLEFACGTLVTFHLNGACIAEETFHLELCGSKGILTLGDPNTFEGKTTLQKTGNPPAVLPYTHGYREQSRGLGAAEMAWAIRKGRPHRAGKEMALHVLEAAQGMTESLETGCTYNMKTVFTVPEPLPEGYIGNGFWGHTEESALL</sequence>
<dbReference type="GO" id="GO:0047837">
    <property type="term" value="F:D-xylose 1-dehydrogenase (NADP+) activity"/>
    <property type="evidence" value="ECO:0007669"/>
    <property type="project" value="UniProtKB-EC"/>
</dbReference>